<name>A0A919CG57_9ACTN</name>
<dbReference type="InterPro" id="IPR001031">
    <property type="entry name" value="Thioesterase"/>
</dbReference>
<dbReference type="EMBL" id="BMVC01000027">
    <property type="protein sequence ID" value="GHD17587.1"/>
    <property type="molecule type" value="Genomic_DNA"/>
</dbReference>
<evidence type="ECO:0000259" key="3">
    <source>
        <dbReference type="SMART" id="SM00824"/>
    </source>
</evidence>
<feature type="domain" description="Thioesterase TesA-like" evidence="3">
    <location>
        <begin position="18"/>
        <end position="248"/>
    </location>
</feature>
<comment type="caution">
    <text evidence="4">The sequence shown here is derived from an EMBL/GenBank/DDBJ whole genome shotgun (WGS) entry which is preliminary data.</text>
</comment>
<evidence type="ECO:0000313" key="4">
    <source>
        <dbReference type="EMBL" id="GHD17587.1"/>
    </source>
</evidence>
<gene>
    <name evidence="4" type="ORF">GCM10010334_79550</name>
</gene>
<dbReference type="PANTHER" id="PTHR11487:SF0">
    <property type="entry name" value="S-ACYL FATTY ACID SYNTHASE THIOESTERASE, MEDIUM CHAIN"/>
    <property type="match status" value="1"/>
</dbReference>
<dbReference type="GO" id="GO:0016787">
    <property type="term" value="F:hydrolase activity"/>
    <property type="evidence" value="ECO:0007669"/>
    <property type="project" value="UniProtKB-KW"/>
</dbReference>
<keyword evidence="2" id="KW-0378">Hydrolase</keyword>
<dbReference type="RefSeq" id="WP_189828025.1">
    <property type="nucleotide sequence ID" value="NZ_BMVC01000027.1"/>
</dbReference>
<dbReference type="InterPro" id="IPR029058">
    <property type="entry name" value="AB_hydrolase_fold"/>
</dbReference>
<reference evidence="4" key="1">
    <citation type="journal article" date="2014" name="Int. J. Syst. Evol. Microbiol.">
        <title>Complete genome sequence of Corynebacterium casei LMG S-19264T (=DSM 44701T), isolated from a smear-ripened cheese.</title>
        <authorList>
            <consortium name="US DOE Joint Genome Institute (JGI-PGF)"/>
            <person name="Walter F."/>
            <person name="Albersmeier A."/>
            <person name="Kalinowski J."/>
            <person name="Ruckert C."/>
        </authorList>
    </citation>
    <scope>NUCLEOTIDE SEQUENCE</scope>
    <source>
        <strain evidence="4">JCM 4637</strain>
    </source>
</reference>
<comment type="similarity">
    <text evidence="1">Belongs to the thioesterase family.</text>
</comment>
<sequence>MSHFVRPRDLTRPAVRLVAFHHAGGSAASYFPLSRYLPADWDVLLLDLPGRGKRHAQPALADMREVVAAATDDVRPLADGTPLAFFGHSFGAVVAFETARALEARGDGPFWVGVSGRGAPGHEVLTRLPDHAGPDAELIARLREMGGMPERLDAVPEFRDRFLRLVRCDLRAVADYRPDAHRPPLAASLTAFGATHDSWAPIASMAAWARQTRGPFTERTYDGGHFHFLGSAFEAFAADLVDEVSAALPLWSVASASSLRTSTSVRTSA</sequence>
<organism evidence="4 5">
    <name type="scientific">Streptomyces finlayi</name>
    <dbReference type="NCBI Taxonomy" id="67296"/>
    <lineage>
        <taxon>Bacteria</taxon>
        <taxon>Bacillati</taxon>
        <taxon>Actinomycetota</taxon>
        <taxon>Actinomycetes</taxon>
        <taxon>Kitasatosporales</taxon>
        <taxon>Streptomycetaceae</taxon>
        <taxon>Streptomyces</taxon>
    </lineage>
</organism>
<protein>
    <submittedName>
        <fullName evidence="4">Thioesterase</fullName>
    </submittedName>
</protein>
<dbReference type="SUPFAM" id="SSF53474">
    <property type="entry name" value="alpha/beta-Hydrolases"/>
    <property type="match status" value="1"/>
</dbReference>
<dbReference type="Pfam" id="PF00975">
    <property type="entry name" value="Thioesterase"/>
    <property type="match status" value="1"/>
</dbReference>
<dbReference type="Gene3D" id="3.40.50.1820">
    <property type="entry name" value="alpha/beta hydrolase"/>
    <property type="match status" value="1"/>
</dbReference>
<dbReference type="SMART" id="SM00824">
    <property type="entry name" value="PKS_TE"/>
    <property type="match status" value="1"/>
</dbReference>
<evidence type="ECO:0000313" key="5">
    <source>
        <dbReference type="Proteomes" id="UP000638353"/>
    </source>
</evidence>
<accession>A0A919CG57</accession>
<dbReference type="PANTHER" id="PTHR11487">
    <property type="entry name" value="THIOESTERASE"/>
    <property type="match status" value="1"/>
</dbReference>
<evidence type="ECO:0000256" key="2">
    <source>
        <dbReference type="ARBA" id="ARBA00022801"/>
    </source>
</evidence>
<dbReference type="AlphaFoldDB" id="A0A919CG57"/>
<dbReference type="InterPro" id="IPR012223">
    <property type="entry name" value="TEII"/>
</dbReference>
<evidence type="ECO:0000256" key="1">
    <source>
        <dbReference type="ARBA" id="ARBA00007169"/>
    </source>
</evidence>
<dbReference type="GO" id="GO:0008610">
    <property type="term" value="P:lipid biosynthetic process"/>
    <property type="evidence" value="ECO:0007669"/>
    <property type="project" value="TreeGrafter"/>
</dbReference>
<dbReference type="InterPro" id="IPR020802">
    <property type="entry name" value="TesA-like"/>
</dbReference>
<reference evidence="4" key="2">
    <citation type="submission" date="2020-09" db="EMBL/GenBank/DDBJ databases">
        <authorList>
            <person name="Sun Q."/>
            <person name="Ohkuma M."/>
        </authorList>
    </citation>
    <scope>NUCLEOTIDE SEQUENCE</scope>
    <source>
        <strain evidence="4">JCM 4637</strain>
    </source>
</reference>
<proteinExistence type="inferred from homology"/>
<dbReference type="Proteomes" id="UP000638353">
    <property type="component" value="Unassembled WGS sequence"/>
</dbReference>